<dbReference type="InterPro" id="IPR024706">
    <property type="entry name" value="Peroxiredoxin_AhpC-typ"/>
</dbReference>
<dbReference type="InterPro" id="IPR050924">
    <property type="entry name" value="Peroxiredoxin_BCP/PrxQ"/>
</dbReference>
<evidence type="ECO:0000256" key="5">
    <source>
        <dbReference type="ARBA" id="ARBA00022862"/>
    </source>
</evidence>
<dbReference type="CDD" id="cd03017">
    <property type="entry name" value="PRX_BCP"/>
    <property type="match status" value="1"/>
</dbReference>
<keyword evidence="8" id="KW-0676">Redox-active center</keyword>
<protein>
    <recommendedName>
        <fullName evidence="3">thioredoxin-dependent peroxiredoxin</fullName>
        <ecNumber evidence="3">1.11.1.24</ecNumber>
    </recommendedName>
    <alternativeName>
        <fullName evidence="9">Thioredoxin peroxidase</fullName>
    </alternativeName>
    <alternativeName>
        <fullName evidence="11">Thioredoxin-dependent peroxiredoxin Bcp</fullName>
    </alternativeName>
</protein>
<dbReference type="PANTHER" id="PTHR42801:SF4">
    <property type="entry name" value="AHPC_TSA FAMILY PROTEIN"/>
    <property type="match status" value="1"/>
</dbReference>
<gene>
    <name evidence="14" type="ORF">Bealeia1_00107</name>
</gene>
<comment type="function">
    <text evidence="1">Thiol-specific peroxidase that catalyzes the reduction of hydrogen peroxide and organic hydroperoxides to water and alcohols, respectively. Plays a role in cell protection against oxidative stress by detoxifying peroxides and as sensor of hydrogen peroxide-mediated signaling events.</text>
</comment>
<accession>A0ABZ2C2Q6</accession>
<dbReference type="InterPro" id="IPR036249">
    <property type="entry name" value="Thioredoxin-like_sf"/>
</dbReference>
<evidence type="ECO:0000256" key="10">
    <source>
        <dbReference type="ARBA" id="ARBA00038489"/>
    </source>
</evidence>
<comment type="catalytic activity">
    <reaction evidence="12">
        <text>a hydroperoxide + [thioredoxin]-dithiol = an alcohol + [thioredoxin]-disulfide + H2O</text>
        <dbReference type="Rhea" id="RHEA:62620"/>
        <dbReference type="Rhea" id="RHEA-COMP:10698"/>
        <dbReference type="Rhea" id="RHEA-COMP:10700"/>
        <dbReference type="ChEBI" id="CHEBI:15377"/>
        <dbReference type="ChEBI" id="CHEBI:29950"/>
        <dbReference type="ChEBI" id="CHEBI:30879"/>
        <dbReference type="ChEBI" id="CHEBI:35924"/>
        <dbReference type="ChEBI" id="CHEBI:50058"/>
        <dbReference type="EC" id="1.11.1.24"/>
    </reaction>
</comment>
<evidence type="ECO:0000256" key="1">
    <source>
        <dbReference type="ARBA" id="ARBA00003330"/>
    </source>
</evidence>
<dbReference type="SUPFAM" id="SSF52833">
    <property type="entry name" value="Thioredoxin-like"/>
    <property type="match status" value="1"/>
</dbReference>
<organism evidence="14 15">
    <name type="scientific">Candidatus Bealeia paramacronuclearis</name>
    <dbReference type="NCBI Taxonomy" id="1921001"/>
    <lineage>
        <taxon>Bacteria</taxon>
        <taxon>Pseudomonadati</taxon>
        <taxon>Pseudomonadota</taxon>
        <taxon>Alphaproteobacteria</taxon>
        <taxon>Holosporales</taxon>
        <taxon>Holosporaceae</taxon>
        <taxon>Candidatus Bealeia</taxon>
    </lineage>
</organism>
<evidence type="ECO:0000256" key="9">
    <source>
        <dbReference type="ARBA" id="ARBA00032824"/>
    </source>
</evidence>
<evidence type="ECO:0000256" key="2">
    <source>
        <dbReference type="ARBA" id="ARBA00011245"/>
    </source>
</evidence>
<name>A0ABZ2C2Q6_9PROT</name>
<feature type="domain" description="Thioredoxin" evidence="13">
    <location>
        <begin position="2"/>
        <end position="152"/>
    </location>
</feature>
<dbReference type="PROSITE" id="PS51352">
    <property type="entry name" value="THIOREDOXIN_2"/>
    <property type="match status" value="1"/>
</dbReference>
<evidence type="ECO:0000256" key="11">
    <source>
        <dbReference type="ARBA" id="ARBA00042639"/>
    </source>
</evidence>
<keyword evidence="15" id="KW-1185">Reference proteome</keyword>
<dbReference type="EC" id="1.11.1.24" evidence="3"/>
<comment type="subunit">
    <text evidence="2">Monomer.</text>
</comment>
<evidence type="ECO:0000256" key="7">
    <source>
        <dbReference type="ARBA" id="ARBA00023157"/>
    </source>
</evidence>
<keyword evidence="6" id="KW-0560">Oxidoreductase</keyword>
<reference evidence="14 15" key="1">
    <citation type="journal article" date="2024" name="Environ. Microbiol.">
        <title>Novel evolutionary insights on the interactions of the Holosporales (Alphaproteobacteria) with eukaryotic hosts from comparative genomics.</title>
        <authorList>
            <person name="Giovannini M."/>
            <person name="Petroni G."/>
            <person name="Castelli M."/>
        </authorList>
    </citation>
    <scope>NUCLEOTIDE SEQUENCE [LARGE SCALE GENOMIC DNA]</scope>
    <source>
        <strain evidence="14 15">US_Bl 15I1</strain>
    </source>
</reference>
<keyword evidence="7" id="KW-1015">Disulfide bond</keyword>
<dbReference type="PIRSF" id="PIRSF000239">
    <property type="entry name" value="AHPC"/>
    <property type="match status" value="1"/>
</dbReference>
<evidence type="ECO:0000256" key="3">
    <source>
        <dbReference type="ARBA" id="ARBA00013017"/>
    </source>
</evidence>
<evidence type="ECO:0000256" key="4">
    <source>
        <dbReference type="ARBA" id="ARBA00022559"/>
    </source>
</evidence>
<dbReference type="InterPro" id="IPR013766">
    <property type="entry name" value="Thioredoxin_domain"/>
</dbReference>
<proteinExistence type="inferred from homology"/>
<evidence type="ECO:0000313" key="14">
    <source>
        <dbReference type="EMBL" id="WVX65941.1"/>
    </source>
</evidence>
<dbReference type="NCBIfam" id="NF006960">
    <property type="entry name" value="PRK09437.1"/>
    <property type="match status" value="1"/>
</dbReference>
<sequence length="152" mass="17244">MLEIGNPAPDFILDTDTQGTITLSNLKGKRVVVYFYPKDMTPGCTQEACDFRDHYSQLEDNHTVIIGISKDSLKSHSKFREKENLNFILASDPEGATCEAYGVWVEKSMYGKKYFGIERATFLIDENGFLQKIWRSVKVKGHVDEVLKSIKG</sequence>
<evidence type="ECO:0000259" key="13">
    <source>
        <dbReference type="PROSITE" id="PS51352"/>
    </source>
</evidence>
<keyword evidence="4" id="KW-0575">Peroxidase</keyword>
<dbReference type="PANTHER" id="PTHR42801">
    <property type="entry name" value="THIOREDOXIN-DEPENDENT PEROXIDE REDUCTASE"/>
    <property type="match status" value="1"/>
</dbReference>
<evidence type="ECO:0000256" key="8">
    <source>
        <dbReference type="ARBA" id="ARBA00023284"/>
    </source>
</evidence>
<comment type="similarity">
    <text evidence="10">Belongs to the peroxiredoxin family. BCP/PrxQ subfamily.</text>
</comment>
<evidence type="ECO:0000256" key="12">
    <source>
        <dbReference type="ARBA" id="ARBA00049091"/>
    </source>
</evidence>
<dbReference type="InterPro" id="IPR000866">
    <property type="entry name" value="AhpC/TSA"/>
</dbReference>
<dbReference type="Proteomes" id="UP001330434">
    <property type="component" value="Chromosome"/>
</dbReference>
<dbReference type="RefSeq" id="WP_331256509.1">
    <property type="nucleotide sequence ID" value="NZ_CP133270.1"/>
</dbReference>
<dbReference type="Pfam" id="PF00578">
    <property type="entry name" value="AhpC-TSA"/>
    <property type="match status" value="1"/>
</dbReference>
<evidence type="ECO:0000313" key="15">
    <source>
        <dbReference type="Proteomes" id="UP001330434"/>
    </source>
</evidence>
<dbReference type="Gene3D" id="3.40.30.10">
    <property type="entry name" value="Glutaredoxin"/>
    <property type="match status" value="1"/>
</dbReference>
<evidence type="ECO:0000256" key="6">
    <source>
        <dbReference type="ARBA" id="ARBA00023002"/>
    </source>
</evidence>
<dbReference type="EMBL" id="CP133270">
    <property type="protein sequence ID" value="WVX65941.1"/>
    <property type="molecule type" value="Genomic_DNA"/>
</dbReference>
<keyword evidence="5" id="KW-0049">Antioxidant</keyword>